<feature type="non-terminal residue" evidence="5">
    <location>
        <position position="79"/>
    </location>
</feature>
<accession>X0T0X2</accession>
<gene>
    <name evidence="5" type="ORF">S01H1_02606</name>
</gene>
<dbReference type="GO" id="GO:0005737">
    <property type="term" value="C:cytoplasm"/>
    <property type="evidence" value="ECO:0007669"/>
    <property type="project" value="TreeGrafter"/>
</dbReference>
<sequence>MDRQKVEQAVRLLMEGLELDLTQEGLRDTPRRVSSMFIDDFFRDIDRDPGDVITTFFHADYDEMVAVKNIQFHSVCEHH</sequence>
<evidence type="ECO:0000256" key="1">
    <source>
        <dbReference type="ARBA" id="ARBA00005080"/>
    </source>
</evidence>
<dbReference type="GO" id="GO:0005525">
    <property type="term" value="F:GTP binding"/>
    <property type="evidence" value="ECO:0007669"/>
    <property type="project" value="TreeGrafter"/>
</dbReference>
<dbReference type="InterPro" id="IPR018234">
    <property type="entry name" value="GTP_CycHdrlase_I_CS"/>
</dbReference>
<proteinExistence type="predicted"/>
<dbReference type="PROSITE" id="PS00859">
    <property type="entry name" value="GTP_CYCLOHYDROL_1_1"/>
    <property type="match status" value="1"/>
</dbReference>
<dbReference type="InterPro" id="IPR043134">
    <property type="entry name" value="GTP-CH-I_N"/>
</dbReference>
<evidence type="ECO:0000256" key="3">
    <source>
        <dbReference type="ARBA" id="ARBA00022801"/>
    </source>
</evidence>
<dbReference type="GO" id="GO:0008270">
    <property type="term" value="F:zinc ion binding"/>
    <property type="evidence" value="ECO:0007669"/>
    <property type="project" value="TreeGrafter"/>
</dbReference>
<dbReference type="InterPro" id="IPR020602">
    <property type="entry name" value="GTP_CycHdrlase_I_dom"/>
</dbReference>
<dbReference type="GO" id="GO:0003934">
    <property type="term" value="F:GTP cyclohydrolase I activity"/>
    <property type="evidence" value="ECO:0007669"/>
    <property type="project" value="UniProtKB-EC"/>
</dbReference>
<dbReference type="GO" id="GO:0006729">
    <property type="term" value="P:tetrahydrobiopterin biosynthetic process"/>
    <property type="evidence" value="ECO:0007669"/>
    <property type="project" value="TreeGrafter"/>
</dbReference>
<dbReference type="PANTHER" id="PTHR11109">
    <property type="entry name" value="GTP CYCLOHYDROLASE I"/>
    <property type="match status" value="1"/>
</dbReference>
<dbReference type="UniPathway" id="UPA00848">
    <property type="reaction ID" value="UER00151"/>
</dbReference>
<comment type="pathway">
    <text evidence="1">Cofactor biosynthesis; 7,8-dihydroneopterin triphosphate biosynthesis; 7,8-dihydroneopterin triphosphate from GTP: step 1/1.</text>
</comment>
<dbReference type="AlphaFoldDB" id="X0T0X2"/>
<dbReference type="EC" id="3.5.4.16" evidence="2"/>
<dbReference type="InterPro" id="IPR001474">
    <property type="entry name" value="GTP_CycHdrlase_I"/>
</dbReference>
<evidence type="ECO:0000313" key="5">
    <source>
        <dbReference type="EMBL" id="GAF69710.1"/>
    </source>
</evidence>
<dbReference type="EMBL" id="BARS01001286">
    <property type="protein sequence ID" value="GAF69710.1"/>
    <property type="molecule type" value="Genomic_DNA"/>
</dbReference>
<dbReference type="GO" id="GO:0046654">
    <property type="term" value="P:tetrahydrofolate biosynthetic process"/>
    <property type="evidence" value="ECO:0007669"/>
    <property type="project" value="InterPro"/>
</dbReference>
<name>X0T0X2_9ZZZZ</name>
<evidence type="ECO:0000259" key="4">
    <source>
        <dbReference type="Pfam" id="PF01227"/>
    </source>
</evidence>
<keyword evidence="3" id="KW-0378">Hydrolase</keyword>
<dbReference type="PANTHER" id="PTHR11109:SF7">
    <property type="entry name" value="GTP CYCLOHYDROLASE 1"/>
    <property type="match status" value="1"/>
</dbReference>
<dbReference type="InterPro" id="IPR043133">
    <property type="entry name" value="GTP-CH-I_C/QueF"/>
</dbReference>
<organism evidence="5">
    <name type="scientific">marine sediment metagenome</name>
    <dbReference type="NCBI Taxonomy" id="412755"/>
    <lineage>
        <taxon>unclassified sequences</taxon>
        <taxon>metagenomes</taxon>
        <taxon>ecological metagenomes</taxon>
    </lineage>
</organism>
<dbReference type="Gene3D" id="1.10.286.10">
    <property type="match status" value="1"/>
</dbReference>
<protein>
    <recommendedName>
        <fullName evidence="2">GTP cyclohydrolase I</fullName>
        <ecNumber evidence="2">3.5.4.16</ecNumber>
    </recommendedName>
</protein>
<reference evidence="5" key="1">
    <citation type="journal article" date="2014" name="Front. Microbiol.">
        <title>High frequency of phylogenetically diverse reductive dehalogenase-homologous genes in deep subseafloor sedimentary metagenomes.</title>
        <authorList>
            <person name="Kawai M."/>
            <person name="Futagami T."/>
            <person name="Toyoda A."/>
            <person name="Takaki Y."/>
            <person name="Nishi S."/>
            <person name="Hori S."/>
            <person name="Arai W."/>
            <person name="Tsubouchi T."/>
            <person name="Morono Y."/>
            <person name="Uchiyama I."/>
            <person name="Ito T."/>
            <person name="Fujiyama A."/>
            <person name="Inagaki F."/>
            <person name="Takami H."/>
        </authorList>
    </citation>
    <scope>NUCLEOTIDE SEQUENCE</scope>
    <source>
        <strain evidence="5">Expedition CK06-06</strain>
    </source>
</reference>
<dbReference type="SUPFAM" id="SSF55620">
    <property type="entry name" value="Tetrahydrobiopterin biosynthesis enzymes-like"/>
    <property type="match status" value="1"/>
</dbReference>
<evidence type="ECO:0000256" key="2">
    <source>
        <dbReference type="ARBA" id="ARBA00012715"/>
    </source>
</evidence>
<feature type="domain" description="GTP cyclohydrolase I" evidence="4">
    <location>
        <begin position="7"/>
        <end position="79"/>
    </location>
</feature>
<dbReference type="Gene3D" id="3.30.1130.10">
    <property type="match status" value="1"/>
</dbReference>
<dbReference type="Pfam" id="PF01227">
    <property type="entry name" value="GTP_cyclohydroI"/>
    <property type="match status" value="1"/>
</dbReference>
<comment type="caution">
    <text evidence="5">The sequence shown here is derived from an EMBL/GenBank/DDBJ whole genome shotgun (WGS) entry which is preliminary data.</text>
</comment>